<evidence type="ECO:0000256" key="7">
    <source>
        <dbReference type="ARBA" id="ARBA00022833"/>
    </source>
</evidence>
<organism evidence="12 13">
    <name type="scientific">Sipha flava</name>
    <name type="common">yellow sugarcane aphid</name>
    <dbReference type="NCBI Taxonomy" id="143950"/>
    <lineage>
        <taxon>Eukaryota</taxon>
        <taxon>Metazoa</taxon>
        <taxon>Ecdysozoa</taxon>
        <taxon>Arthropoda</taxon>
        <taxon>Hexapoda</taxon>
        <taxon>Insecta</taxon>
        <taxon>Pterygota</taxon>
        <taxon>Neoptera</taxon>
        <taxon>Paraneoptera</taxon>
        <taxon>Hemiptera</taxon>
        <taxon>Sternorrhyncha</taxon>
        <taxon>Aphidomorpha</taxon>
        <taxon>Aphidoidea</taxon>
        <taxon>Aphididae</taxon>
        <taxon>Sipha</taxon>
    </lineage>
</organism>
<dbReference type="Gene3D" id="1.10.1380.10">
    <property type="entry name" value="Neutral endopeptidase , domain2"/>
    <property type="match status" value="1"/>
</dbReference>
<dbReference type="OrthoDB" id="6475849at2759"/>
<dbReference type="Pfam" id="PF01431">
    <property type="entry name" value="Peptidase_M13"/>
    <property type="match status" value="1"/>
</dbReference>
<feature type="domain" description="Peptidase M13 C-terminal" evidence="10">
    <location>
        <begin position="643"/>
        <end position="844"/>
    </location>
</feature>
<comment type="similarity">
    <text evidence="3">Belongs to the peptidase M13 family.</text>
</comment>
<dbReference type="Pfam" id="PF05649">
    <property type="entry name" value="Peptidase_M13_N"/>
    <property type="match status" value="1"/>
</dbReference>
<keyword evidence="9" id="KW-0812">Transmembrane</keyword>
<dbReference type="AlphaFoldDB" id="A0A8B8G6G4"/>
<evidence type="ECO:0000313" key="12">
    <source>
        <dbReference type="Proteomes" id="UP000694846"/>
    </source>
</evidence>
<dbReference type="InterPro" id="IPR008753">
    <property type="entry name" value="Peptidase_M13_N"/>
</dbReference>
<dbReference type="CDD" id="cd08662">
    <property type="entry name" value="M13"/>
    <property type="match status" value="1"/>
</dbReference>
<keyword evidence="6" id="KW-0378">Hydrolase</keyword>
<name>A0A8B8G6G4_9HEMI</name>
<evidence type="ECO:0000256" key="8">
    <source>
        <dbReference type="ARBA" id="ARBA00023049"/>
    </source>
</evidence>
<feature type="domain" description="Peptidase M13 N-terminal" evidence="11">
    <location>
        <begin position="146"/>
        <end position="582"/>
    </location>
</feature>
<keyword evidence="9" id="KW-1133">Transmembrane helix</keyword>
<evidence type="ECO:0000259" key="10">
    <source>
        <dbReference type="Pfam" id="PF01431"/>
    </source>
</evidence>
<dbReference type="PRINTS" id="PR00786">
    <property type="entry name" value="NEPRILYSIN"/>
</dbReference>
<comment type="subcellular location">
    <subcellularLocation>
        <location evidence="2">Cell membrane</location>
        <topology evidence="2">Single-pass type II membrane protein</topology>
    </subcellularLocation>
</comment>
<evidence type="ECO:0000256" key="6">
    <source>
        <dbReference type="ARBA" id="ARBA00022801"/>
    </source>
</evidence>
<evidence type="ECO:0000256" key="3">
    <source>
        <dbReference type="ARBA" id="ARBA00007357"/>
    </source>
</evidence>
<dbReference type="SUPFAM" id="SSF55486">
    <property type="entry name" value="Metalloproteases ('zincins'), catalytic domain"/>
    <property type="match status" value="1"/>
</dbReference>
<dbReference type="Gene3D" id="3.40.390.10">
    <property type="entry name" value="Collagenase (Catalytic Domain)"/>
    <property type="match status" value="1"/>
</dbReference>
<dbReference type="InterPro" id="IPR018497">
    <property type="entry name" value="Peptidase_M13_C"/>
</dbReference>
<dbReference type="Proteomes" id="UP000694846">
    <property type="component" value="Unplaced"/>
</dbReference>
<dbReference type="GO" id="GO:0004222">
    <property type="term" value="F:metalloendopeptidase activity"/>
    <property type="evidence" value="ECO:0007669"/>
    <property type="project" value="InterPro"/>
</dbReference>
<keyword evidence="9" id="KW-0472">Membrane</keyword>
<comment type="cofactor">
    <cofactor evidence="1">
        <name>Zn(2+)</name>
        <dbReference type="ChEBI" id="CHEBI:29105"/>
    </cofactor>
</comment>
<dbReference type="GO" id="GO:0016485">
    <property type="term" value="P:protein processing"/>
    <property type="evidence" value="ECO:0007669"/>
    <property type="project" value="TreeGrafter"/>
</dbReference>
<evidence type="ECO:0000313" key="13">
    <source>
        <dbReference type="RefSeq" id="XP_025418824.1"/>
    </source>
</evidence>
<keyword evidence="12" id="KW-1185">Reference proteome</keyword>
<reference evidence="13" key="1">
    <citation type="submission" date="2025-08" db="UniProtKB">
        <authorList>
            <consortium name="RefSeq"/>
        </authorList>
    </citation>
    <scope>IDENTIFICATION</scope>
    <source>
        <tissue evidence="13">Whole body</tissue>
    </source>
</reference>
<dbReference type="PANTHER" id="PTHR11733">
    <property type="entry name" value="ZINC METALLOPROTEASE FAMILY M13 NEPRILYSIN-RELATED"/>
    <property type="match status" value="1"/>
</dbReference>
<evidence type="ECO:0000256" key="9">
    <source>
        <dbReference type="SAM" id="Phobius"/>
    </source>
</evidence>
<dbReference type="RefSeq" id="XP_025418824.1">
    <property type="nucleotide sequence ID" value="XM_025563039.1"/>
</dbReference>
<protein>
    <submittedName>
        <fullName evidence="13">Endothelin-converting enzyme homolog isoform X1</fullName>
    </submittedName>
</protein>
<proteinExistence type="inferred from homology"/>
<dbReference type="InterPro" id="IPR000718">
    <property type="entry name" value="Peptidase_M13"/>
</dbReference>
<keyword evidence="8" id="KW-0482">Metalloprotease</keyword>
<accession>A0A8B8G6G4</accession>
<gene>
    <name evidence="13" type="primary">LOC112689360</name>
</gene>
<sequence length="849" mass="98103">MSINFTCFDVFETICITKVFNGLGQRFPNPFGHGAFFFKHHFLAEPREIFIGDDEDLPTTRLKDCEPINDPEPGYSKMFKNKIRSRRYYIVLTLLIFMFAVLIAAVFGLSYAYLAKANQNSKLCTTEDCLRSATALVESMNTSVDPCDDFYEFACGHYGIMHRIPKSAHSTDRFSELHALMLTFIRDYMEKEDSNLDPEAVWQSRRLYRSCIATDEMDAAGLNQLVEILDKIGLPHLGLPAKKKNINLSSILASAKKHISLDYLFTTDIETDPKNRSINQIAIGKPRGSTVFPIHKTTENMRIMSSRKGRETEFSEEKVDKNEEDTDEGVYYLKSFGKYFKKVWLEIYKSQLNSSNPSDIKLESLAAQILLFNNELAEIKDEVYDTDGQLPSIMSVDDLQLFMDNITLGATESHDHYINWKEYFSILFADVKNITLDFETDLIQVNNIEYFEALFRIIGEKGKNQHVLNLWWEVVTTLLPFTTNQMRFIQDTFYYETTGLENNPSRSLYCANAVNTMMGMAVSNLLIDLEYLEHNKQMMVEMMKNIHEAFEKIVNELKWMDDITKNRTLNKARLMKTFVGFPEFIKDQMELDNYYADLEVVENDYFGNVIRYIQRNLNNSLISLREINNYDINSWASDPLEVNAFNWIQANAITIPAGILQFPFFGHDLQVLNYGYLGSILGHELTHSFDNTGRKFDQDGNENMWWTNQTTNEYEKRTSCFIQHYESYTVPGIEEKINGKLTLDENIADNGGIREALWAYRTFVAGNGEEKKLPGLEDFSHEQIYFLAFANNWCESATNESISNSLLDEHSPNYIRVNAGLTNSEEFSEVWKCEKGTRMNPINEKCKIW</sequence>
<dbReference type="GeneID" id="112689360"/>
<dbReference type="InterPro" id="IPR042089">
    <property type="entry name" value="Peptidase_M13_dom_2"/>
</dbReference>
<evidence type="ECO:0000256" key="4">
    <source>
        <dbReference type="ARBA" id="ARBA00022670"/>
    </source>
</evidence>
<keyword evidence="7" id="KW-0862">Zinc</keyword>
<dbReference type="PANTHER" id="PTHR11733:SF133">
    <property type="entry name" value="PHOSPHATE-REGULATING NEUTRAL ENDOPEPTIDASE PHEX"/>
    <property type="match status" value="1"/>
</dbReference>
<dbReference type="GO" id="GO:0046872">
    <property type="term" value="F:metal ion binding"/>
    <property type="evidence" value="ECO:0007669"/>
    <property type="project" value="UniProtKB-KW"/>
</dbReference>
<evidence type="ECO:0000259" key="11">
    <source>
        <dbReference type="Pfam" id="PF05649"/>
    </source>
</evidence>
<evidence type="ECO:0000256" key="5">
    <source>
        <dbReference type="ARBA" id="ARBA00022723"/>
    </source>
</evidence>
<dbReference type="InterPro" id="IPR024079">
    <property type="entry name" value="MetalloPept_cat_dom_sf"/>
</dbReference>
<feature type="transmembrane region" description="Helical" evidence="9">
    <location>
        <begin position="88"/>
        <end position="114"/>
    </location>
</feature>
<evidence type="ECO:0000256" key="2">
    <source>
        <dbReference type="ARBA" id="ARBA00004401"/>
    </source>
</evidence>
<evidence type="ECO:0000256" key="1">
    <source>
        <dbReference type="ARBA" id="ARBA00001947"/>
    </source>
</evidence>
<dbReference type="GO" id="GO:0005886">
    <property type="term" value="C:plasma membrane"/>
    <property type="evidence" value="ECO:0007669"/>
    <property type="project" value="UniProtKB-SubCell"/>
</dbReference>
<keyword evidence="4" id="KW-0645">Protease</keyword>
<keyword evidence="5" id="KW-0479">Metal-binding</keyword>
<dbReference type="PROSITE" id="PS51885">
    <property type="entry name" value="NEPRILYSIN"/>
    <property type="match status" value="1"/>
</dbReference>